<dbReference type="RefSeq" id="WP_188367185.1">
    <property type="nucleotide sequence ID" value="NZ_BMDT01000003.1"/>
</dbReference>
<dbReference type="AlphaFoldDB" id="A0A917N624"/>
<feature type="transmembrane region" description="Helical" evidence="1">
    <location>
        <begin position="101"/>
        <end position="127"/>
    </location>
</feature>
<accession>A0A917N624</accession>
<keyword evidence="1" id="KW-1133">Transmembrane helix</keyword>
<organism evidence="2 3">
    <name type="scientific">Enterococcus alcedinis</name>
    <dbReference type="NCBI Taxonomy" id="1274384"/>
    <lineage>
        <taxon>Bacteria</taxon>
        <taxon>Bacillati</taxon>
        <taxon>Bacillota</taxon>
        <taxon>Bacilli</taxon>
        <taxon>Lactobacillales</taxon>
        <taxon>Enterococcaceae</taxon>
        <taxon>Enterococcus</taxon>
    </lineage>
</organism>
<gene>
    <name evidence="2" type="ORF">GCM10011482_10010</name>
</gene>
<keyword evidence="1" id="KW-0812">Transmembrane</keyword>
<evidence type="ECO:0000313" key="2">
    <source>
        <dbReference type="EMBL" id="GGI65347.1"/>
    </source>
</evidence>
<feature type="transmembrane region" description="Helical" evidence="1">
    <location>
        <begin position="70"/>
        <end position="89"/>
    </location>
</feature>
<proteinExistence type="predicted"/>
<sequence>MNNNAWTRFFDIVFKYVLINFLAFFSSILGLFLFGIFPALSALLFTIKFVKQQTWRELIMTYWLAYKSNFIKANVYGWSLSLLSIYLFFNTRICFQLSPLIFILFGTLSAMALVLTLAFGLNCFLFLDELIHRKDLKSLFFYTIYALPTSLLQIGSIGLFLILISFFPAFILFGGLAALSKINLYLAMKKTTKLMTGEIIK</sequence>
<evidence type="ECO:0000313" key="3">
    <source>
        <dbReference type="Proteomes" id="UP000622610"/>
    </source>
</evidence>
<protein>
    <recommendedName>
        <fullName evidence="4">DUF624 domain-containing protein</fullName>
    </recommendedName>
</protein>
<dbReference type="EMBL" id="BMDT01000003">
    <property type="protein sequence ID" value="GGI65347.1"/>
    <property type="molecule type" value="Genomic_DNA"/>
</dbReference>
<dbReference type="InterPro" id="IPR006938">
    <property type="entry name" value="DUF624"/>
</dbReference>
<comment type="caution">
    <text evidence="2">The sequence shown here is derived from an EMBL/GenBank/DDBJ whole genome shotgun (WGS) entry which is preliminary data.</text>
</comment>
<keyword evidence="1" id="KW-0472">Membrane</keyword>
<reference evidence="2" key="2">
    <citation type="submission" date="2020-09" db="EMBL/GenBank/DDBJ databases">
        <authorList>
            <person name="Sun Q."/>
            <person name="Sedlacek I."/>
        </authorList>
    </citation>
    <scope>NUCLEOTIDE SEQUENCE</scope>
    <source>
        <strain evidence="2">CCM 8433</strain>
    </source>
</reference>
<feature type="transmembrane region" description="Helical" evidence="1">
    <location>
        <begin position="139"/>
        <end position="164"/>
    </location>
</feature>
<feature type="transmembrane region" description="Helical" evidence="1">
    <location>
        <begin position="170"/>
        <end position="188"/>
    </location>
</feature>
<dbReference type="Proteomes" id="UP000622610">
    <property type="component" value="Unassembled WGS sequence"/>
</dbReference>
<evidence type="ECO:0000256" key="1">
    <source>
        <dbReference type="SAM" id="Phobius"/>
    </source>
</evidence>
<evidence type="ECO:0008006" key="4">
    <source>
        <dbReference type="Google" id="ProtNLM"/>
    </source>
</evidence>
<feature type="transmembrane region" description="Helical" evidence="1">
    <location>
        <begin position="16"/>
        <end position="49"/>
    </location>
</feature>
<name>A0A917N624_9ENTE</name>
<dbReference type="Pfam" id="PF04854">
    <property type="entry name" value="DUF624"/>
    <property type="match status" value="1"/>
</dbReference>
<keyword evidence="3" id="KW-1185">Reference proteome</keyword>
<reference evidence="2" key="1">
    <citation type="journal article" date="2014" name="Int. J. Syst. Evol. Microbiol.">
        <title>Complete genome sequence of Corynebacterium casei LMG S-19264T (=DSM 44701T), isolated from a smear-ripened cheese.</title>
        <authorList>
            <consortium name="US DOE Joint Genome Institute (JGI-PGF)"/>
            <person name="Walter F."/>
            <person name="Albersmeier A."/>
            <person name="Kalinowski J."/>
            <person name="Ruckert C."/>
        </authorList>
    </citation>
    <scope>NUCLEOTIDE SEQUENCE</scope>
    <source>
        <strain evidence="2">CCM 8433</strain>
    </source>
</reference>